<proteinExistence type="predicted"/>
<dbReference type="Proteomes" id="UP000008561">
    <property type="component" value="Chromosome"/>
</dbReference>
<dbReference type="OrthoDB" id="3246647at2"/>
<feature type="transmembrane region" description="Helical" evidence="6">
    <location>
        <begin position="38"/>
        <end position="58"/>
    </location>
</feature>
<dbReference type="Pfam" id="PF01943">
    <property type="entry name" value="Polysacc_synt"/>
    <property type="match status" value="1"/>
</dbReference>
<accession>A8ZT87</accession>
<sequence>MSRVGANIIANYLGQGWASLMSIAFVPLYIRYLGMESFGLIGFFAVMQAWLPLIDMGITPTLNREMARFTAGAHTAQSIRNLLRSLEVVCFSLAGLITLAVWSASGYLAHTWIRNQQLPDEVVAQAIAIFAVVLALRLCEGIYRGALIGLQRQIWFNSVNAGLATLRHGGVVLLLAWGFPTIQAFFIWQGVSSLITVCVFAIKLYRSLPETTCPASISRRALTEVRHFASGMVGITFLALLLTQVDKLLLARLLPLATFGYYALAATIAGVVFMLVGPITQSVYPRMVELVTMDDRESLITIYHQSAQIVTALTAPVVLLLVFFAKGIVFMWSGDVHLAENAAPILSVLVVGTFLNGLMHIPYLLQIAHGWTRLAIQVNTVAVMILVPAILWLVPIYGPVGAAWIWVALNSGYVIVAVQLMHRRLIPSEKRRWYFADVLPPIITCLSVMLMANLIQPNSYENRISWLGFLFFVGSIGLVGSSLSSNLLRARLLSMAGIGLTHLKRKV</sequence>
<feature type="transmembrane region" description="Helical" evidence="6">
    <location>
        <begin position="403"/>
        <end position="421"/>
    </location>
</feature>
<keyword evidence="5 6" id="KW-0472">Membrane</keyword>
<feature type="transmembrane region" description="Helical" evidence="6">
    <location>
        <begin position="433"/>
        <end position="452"/>
    </location>
</feature>
<evidence type="ECO:0000313" key="8">
    <source>
        <dbReference type="Proteomes" id="UP000008561"/>
    </source>
</evidence>
<comment type="subcellular location">
    <subcellularLocation>
        <location evidence="1">Cell membrane</location>
        <topology evidence="1">Multi-pass membrane protein</topology>
    </subcellularLocation>
</comment>
<keyword evidence="4 6" id="KW-1133">Transmembrane helix</keyword>
<protein>
    <submittedName>
        <fullName evidence="7">Polysaccharide biosynthesis protein</fullName>
    </submittedName>
</protein>
<dbReference type="PANTHER" id="PTHR30250">
    <property type="entry name" value="PST FAMILY PREDICTED COLANIC ACID TRANSPORTER"/>
    <property type="match status" value="1"/>
</dbReference>
<feature type="transmembrane region" description="Helical" evidence="6">
    <location>
        <begin position="464"/>
        <end position="488"/>
    </location>
</feature>
<dbReference type="KEGG" id="dol:Dole_1966"/>
<feature type="transmembrane region" description="Helical" evidence="6">
    <location>
        <begin position="155"/>
        <end position="179"/>
    </location>
</feature>
<evidence type="ECO:0000256" key="3">
    <source>
        <dbReference type="ARBA" id="ARBA00022692"/>
    </source>
</evidence>
<dbReference type="EMBL" id="CP000859">
    <property type="protein sequence ID" value="ABW67770.1"/>
    <property type="molecule type" value="Genomic_DNA"/>
</dbReference>
<feature type="transmembrane region" description="Helical" evidence="6">
    <location>
        <begin position="12"/>
        <end position="32"/>
    </location>
</feature>
<dbReference type="AlphaFoldDB" id="A8ZT87"/>
<gene>
    <name evidence="7" type="ordered locus">Dole_1966</name>
</gene>
<evidence type="ECO:0000256" key="1">
    <source>
        <dbReference type="ARBA" id="ARBA00004651"/>
    </source>
</evidence>
<dbReference type="STRING" id="96561.Dole_1966"/>
<feature type="transmembrane region" description="Helical" evidence="6">
    <location>
        <begin position="88"/>
        <end position="110"/>
    </location>
</feature>
<feature type="transmembrane region" description="Helical" evidence="6">
    <location>
        <begin position="257"/>
        <end position="277"/>
    </location>
</feature>
<dbReference type="HOGENOM" id="CLU_040791_0_0_7"/>
<keyword evidence="3 6" id="KW-0812">Transmembrane</keyword>
<organism evidence="7 8">
    <name type="scientific">Desulfosudis oleivorans (strain DSM 6200 / JCM 39069 / Hxd3)</name>
    <name type="common">Desulfococcus oleovorans</name>
    <dbReference type="NCBI Taxonomy" id="96561"/>
    <lineage>
        <taxon>Bacteria</taxon>
        <taxon>Pseudomonadati</taxon>
        <taxon>Thermodesulfobacteriota</taxon>
        <taxon>Desulfobacteria</taxon>
        <taxon>Desulfobacterales</taxon>
        <taxon>Desulfosudaceae</taxon>
        <taxon>Desulfosudis</taxon>
    </lineage>
</organism>
<reference evidence="7 8" key="1">
    <citation type="submission" date="2007-10" db="EMBL/GenBank/DDBJ databases">
        <title>Complete sequence of Desulfococcus oleovorans Hxd3.</title>
        <authorList>
            <consortium name="US DOE Joint Genome Institute"/>
            <person name="Copeland A."/>
            <person name="Lucas S."/>
            <person name="Lapidus A."/>
            <person name="Barry K."/>
            <person name="Glavina del Rio T."/>
            <person name="Dalin E."/>
            <person name="Tice H."/>
            <person name="Pitluck S."/>
            <person name="Kiss H."/>
            <person name="Brettin T."/>
            <person name="Bruce D."/>
            <person name="Detter J.C."/>
            <person name="Han C."/>
            <person name="Schmutz J."/>
            <person name="Larimer F."/>
            <person name="Land M."/>
            <person name="Hauser L."/>
            <person name="Kyrpides N."/>
            <person name="Kim E."/>
            <person name="Wawrik B."/>
            <person name="Richardson P."/>
        </authorList>
    </citation>
    <scope>NUCLEOTIDE SEQUENCE [LARGE SCALE GENOMIC DNA]</scope>
    <source>
        <strain evidence="8">DSM 6200 / JCM 39069 / Hxd3</strain>
    </source>
</reference>
<evidence type="ECO:0000256" key="5">
    <source>
        <dbReference type="ARBA" id="ARBA00023136"/>
    </source>
</evidence>
<feature type="transmembrane region" description="Helical" evidence="6">
    <location>
        <begin position="225"/>
        <end position="245"/>
    </location>
</feature>
<evidence type="ECO:0000256" key="4">
    <source>
        <dbReference type="ARBA" id="ARBA00022989"/>
    </source>
</evidence>
<dbReference type="RefSeq" id="WP_012175382.1">
    <property type="nucleotide sequence ID" value="NC_009943.1"/>
</dbReference>
<evidence type="ECO:0000256" key="6">
    <source>
        <dbReference type="SAM" id="Phobius"/>
    </source>
</evidence>
<dbReference type="eggNOG" id="COG2244">
    <property type="taxonomic scope" value="Bacteria"/>
</dbReference>
<name>A8ZT87_DESOH</name>
<feature type="transmembrane region" description="Helical" evidence="6">
    <location>
        <begin position="309"/>
        <end position="333"/>
    </location>
</feature>
<keyword evidence="2" id="KW-1003">Cell membrane</keyword>
<dbReference type="PANTHER" id="PTHR30250:SF26">
    <property type="entry name" value="PSMA PROTEIN"/>
    <property type="match status" value="1"/>
</dbReference>
<feature type="transmembrane region" description="Helical" evidence="6">
    <location>
        <begin position="122"/>
        <end position="143"/>
    </location>
</feature>
<dbReference type="InterPro" id="IPR050833">
    <property type="entry name" value="Poly_Biosynth_Transport"/>
</dbReference>
<evidence type="ECO:0000256" key="2">
    <source>
        <dbReference type="ARBA" id="ARBA00022475"/>
    </source>
</evidence>
<dbReference type="InterPro" id="IPR002797">
    <property type="entry name" value="Polysacc_synth"/>
</dbReference>
<feature type="transmembrane region" description="Helical" evidence="6">
    <location>
        <begin position="377"/>
        <end position="397"/>
    </location>
</feature>
<feature type="transmembrane region" description="Helical" evidence="6">
    <location>
        <begin position="185"/>
        <end position="205"/>
    </location>
</feature>
<evidence type="ECO:0000313" key="7">
    <source>
        <dbReference type="EMBL" id="ABW67770.1"/>
    </source>
</evidence>
<dbReference type="GO" id="GO:0005886">
    <property type="term" value="C:plasma membrane"/>
    <property type="evidence" value="ECO:0007669"/>
    <property type="project" value="UniProtKB-SubCell"/>
</dbReference>
<feature type="transmembrane region" description="Helical" evidence="6">
    <location>
        <begin position="345"/>
        <end position="365"/>
    </location>
</feature>
<keyword evidence="8" id="KW-1185">Reference proteome</keyword>